<accession>A0ABQ9EVA7</accession>
<evidence type="ECO:0000256" key="3">
    <source>
        <dbReference type="ARBA" id="ARBA00021136"/>
    </source>
</evidence>
<dbReference type="InterPro" id="IPR050851">
    <property type="entry name" value="mRNA_Cap_2O-Ribose_MeTrfase"/>
</dbReference>
<reference evidence="13 14" key="1">
    <citation type="submission" date="2022-12" db="EMBL/GenBank/DDBJ databases">
        <title>Chromosome-level genome of Tegillarca granosa.</title>
        <authorList>
            <person name="Kim J."/>
        </authorList>
    </citation>
    <scope>NUCLEOTIDE SEQUENCE [LARGE SCALE GENOMIC DNA]</scope>
    <source>
        <strain evidence="13">Teg-2019</strain>
        <tissue evidence="13">Adductor muscle</tissue>
    </source>
</reference>
<dbReference type="PROSITE" id="PS50174">
    <property type="entry name" value="G_PATCH"/>
    <property type="match status" value="1"/>
</dbReference>
<comment type="caution">
    <text evidence="13">The sequence shown here is derived from an EMBL/GenBank/DDBJ whole genome shotgun (WGS) entry which is preliminary data.</text>
</comment>
<dbReference type="SUPFAM" id="SSF53335">
    <property type="entry name" value="S-adenosyl-L-methionine-dependent methyltransferases"/>
    <property type="match status" value="1"/>
</dbReference>
<evidence type="ECO:0000259" key="10">
    <source>
        <dbReference type="PROSITE" id="PS50020"/>
    </source>
</evidence>
<evidence type="ECO:0000256" key="7">
    <source>
        <dbReference type="ARBA" id="ARBA00049042"/>
    </source>
</evidence>
<organism evidence="13 14">
    <name type="scientific">Tegillarca granosa</name>
    <name type="common">Malaysian cockle</name>
    <name type="synonym">Anadara granosa</name>
    <dbReference type="NCBI Taxonomy" id="220873"/>
    <lineage>
        <taxon>Eukaryota</taxon>
        <taxon>Metazoa</taxon>
        <taxon>Spiralia</taxon>
        <taxon>Lophotrochozoa</taxon>
        <taxon>Mollusca</taxon>
        <taxon>Bivalvia</taxon>
        <taxon>Autobranchia</taxon>
        <taxon>Pteriomorphia</taxon>
        <taxon>Arcoida</taxon>
        <taxon>Arcoidea</taxon>
        <taxon>Arcidae</taxon>
        <taxon>Tegillarca</taxon>
    </lineage>
</organism>
<dbReference type="InterPro" id="IPR036020">
    <property type="entry name" value="WW_dom_sf"/>
</dbReference>
<evidence type="ECO:0000256" key="5">
    <source>
        <dbReference type="ARBA" id="ARBA00022664"/>
    </source>
</evidence>
<name>A0ABQ9EVA7_TEGGR</name>
<comment type="function">
    <text evidence="1">S-adenosyl-L-methionine-dependent methyltransferase that mediates mRNA cap1 2'-O-ribose methylation to the 5'-cap structure of mRNAs. Methylates the ribose of the first nucleotide of a m(7)GpppG-capped mRNA and small nuclear RNA (snRNA) to produce m(7)GpppRm (cap1). Displays a preference for cap0 transcripts. Cap1 modification is linked to higher levels of translation. May be involved in the interferon response pathway.</text>
</comment>
<dbReference type="Gene3D" id="3.40.50.12760">
    <property type="match status" value="1"/>
</dbReference>
<evidence type="ECO:0000256" key="1">
    <source>
        <dbReference type="ARBA" id="ARBA00002664"/>
    </source>
</evidence>
<keyword evidence="8" id="KW-0506">mRNA capping</keyword>
<dbReference type="Pfam" id="PF01585">
    <property type="entry name" value="G-patch"/>
    <property type="match status" value="1"/>
</dbReference>
<keyword evidence="5 8" id="KW-0507">mRNA processing</keyword>
<dbReference type="InterPro" id="IPR002877">
    <property type="entry name" value="RNA_MeTrfase_FtsJ_dom"/>
</dbReference>
<dbReference type="Proteomes" id="UP001217089">
    <property type="component" value="Unassembled WGS sequence"/>
</dbReference>
<gene>
    <name evidence="13" type="ORF">KUTeg_013987</name>
</gene>
<evidence type="ECO:0000256" key="4">
    <source>
        <dbReference type="ARBA" id="ARBA00022603"/>
    </source>
</evidence>
<dbReference type="CDD" id="cd00201">
    <property type="entry name" value="WW"/>
    <property type="match status" value="1"/>
</dbReference>
<dbReference type="SMART" id="SM00443">
    <property type="entry name" value="G_patch"/>
    <property type="match status" value="1"/>
</dbReference>
<dbReference type="PANTHER" id="PTHR16121:SF0">
    <property type="entry name" value="CAP-SPECIFIC MRNA (NUCLEOSIDE-2'-O-)-METHYLTRANSFERASE 1"/>
    <property type="match status" value="1"/>
</dbReference>
<evidence type="ECO:0000256" key="6">
    <source>
        <dbReference type="ARBA" id="ARBA00022691"/>
    </source>
</evidence>
<evidence type="ECO:0000256" key="2">
    <source>
        <dbReference type="ARBA" id="ARBA00011923"/>
    </source>
</evidence>
<dbReference type="PROSITE" id="PS50020">
    <property type="entry name" value="WW_DOMAIN_2"/>
    <property type="match status" value="1"/>
</dbReference>
<dbReference type="SMART" id="SM00456">
    <property type="entry name" value="WW"/>
    <property type="match status" value="1"/>
</dbReference>
<keyword evidence="6 8" id="KW-0949">S-adenosyl-L-methionine</keyword>
<dbReference type="PANTHER" id="PTHR16121">
    <property type="entry name" value="CAP-SPECIFIC MRNA (NUCLEOSIDE-2'-O-)-METHYLTRANSFERASE 1-RELATED"/>
    <property type="match status" value="1"/>
</dbReference>
<protein>
    <recommendedName>
        <fullName evidence="3 8">Cap-specific mRNA (nucleoside-2'-O-)-methyltransferase 1</fullName>
        <ecNumber evidence="2 8">2.1.1.57</ecNumber>
    </recommendedName>
    <alternativeName>
        <fullName evidence="8">Cap1 2'O-ribose methyltransferase 1</fullName>
    </alternativeName>
</protein>
<feature type="domain" description="RrmJ-type SAM-dependent 2'-O-MTase" evidence="12">
    <location>
        <begin position="203"/>
        <end position="420"/>
    </location>
</feature>
<evidence type="ECO:0000313" key="13">
    <source>
        <dbReference type="EMBL" id="KAJ8309113.1"/>
    </source>
</evidence>
<dbReference type="Gene3D" id="2.20.70.10">
    <property type="match status" value="1"/>
</dbReference>
<keyword evidence="8" id="KW-0539">Nucleus</keyword>
<dbReference type="EMBL" id="JARBDR010000657">
    <property type="protein sequence ID" value="KAJ8309113.1"/>
    <property type="molecule type" value="Genomic_DNA"/>
</dbReference>
<comment type="function">
    <text evidence="8">S-adenosyl-L-methionine-dependent methyltransferase that mediates RNA cap1 2'-O-ribose methylation to the 5'-cap structure of RNAs. Methylates the ribose of the first nucleotide of a m(7)GpppG-capped mRNA to produce m(7)GpppNmp (cap1).</text>
</comment>
<feature type="region of interest" description="Disordered" evidence="9">
    <location>
        <begin position="1"/>
        <end position="52"/>
    </location>
</feature>
<feature type="domain" description="G-patch" evidence="11">
    <location>
        <begin position="58"/>
        <end position="104"/>
    </location>
</feature>
<keyword evidence="8" id="KW-0808">Transferase</keyword>
<comment type="subcellular location">
    <subcellularLocation>
        <location evidence="8">Nucleus</location>
    </subcellularLocation>
</comment>
<dbReference type="SUPFAM" id="SSF51045">
    <property type="entry name" value="WW domain"/>
    <property type="match status" value="1"/>
</dbReference>
<evidence type="ECO:0000313" key="14">
    <source>
        <dbReference type="Proteomes" id="UP001217089"/>
    </source>
</evidence>
<dbReference type="Pfam" id="PF00397">
    <property type="entry name" value="WW"/>
    <property type="match status" value="1"/>
</dbReference>
<keyword evidence="4 8" id="KW-0489">Methyltransferase</keyword>
<feature type="domain" description="WW" evidence="10">
    <location>
        <begin position="673"/>
        <end position="707"/>
    </location>
</feature>
<evidence type="ECO:0000256" key="9">
    <source>
        <dbReference type="SAM" id="MobiDB-lite"/>
    </source>
</evidence>
<comment type="catalytic activity">
    <reaction evidence="7 8">
        <text>a 5'-end (N(7)-methyl 5'-triphosphoguanosine)-ribonucleoside in mRNA + S-adenosyl-L-methionine = a 5'-end (N(7)-methyl 5'-triphosphoguanosine)-(2'-O-methyl-ribonucleoside) in mRNA + S-adenosyl-L-homocysteine + H(+)</text>
        <dbReference type="Rhea" id="RHEA:67020"/>
        <dbReference type="Rhea" id="RHEA-COMP:17167"/>
        <dbReference type="Rhea" id="RHEA-COMP:17168"/>
        <dbReference type="ChEBI" id="CHEBI:15378"/>
        <dbReference type="ChEBI" id="CHEBI:57856"/>
        <dbReference type="ChEBI" id="CHEBI:59789"/>
        <dbReference type="ChEBI" id="CHEBI:156461"/>
        <dbReference type="ChEBI" id="CHEBI:167609"/>
        <dbReference type="EC" id="2.1.1.57"/>
    </reaction>
</comment>
<sequence length="742" mass="85231">MAGVESGSLTDSEDDEGILRVSLTAESDGDSSEKDLPKAGLSPPSKKMKIESEKKEMYTDFAQRMMAKMGYQKGKGLGKNEQGRVEIVESSKQRGRRGLGLQLKGLEASNEAEWDFEADEIVIDEEVEWLPHYEHKVPPIEVLRKWKIIGKKKQTIDDETEFCDEEILTNVLNSKSVFDQLEPEEMRRARTRSNPYETIRGVFFLNRAAMKMANMDAVLDFMFTSPKHVDGTSMVGPNDLLYFADICAGPGGFSEYVLWRSKAEAKGFGMTLKGQNDFKLEEFLAGPAEMFETHYGVGGIHGDGDIFNSDNQAEFTNFVKQNTESHGVHFVMADGGFSVEGQENIQEILSKQLYLCQFLVALSVLRKGGHFVCKLFDLFTRFSMGLVYLMYMSFDRVSIYKPVTSRPANSERYIVCRNMKSDIESVRQYMHEINVDLNKYMSSTSLEDVTDVVPLDVIQNDKDFFTYMYDSNNSLGKLQIMNLHKIKIFTQNNTGYLNIVPDEFTTTELSAIKTPYDYRCYVVGGQEKKRWYLLGLGRSYVFKWDGQPNTRWKKLDDDRVHIELPSDTLIEIEFVQELKGEGSGQKRLMTLHVLDAMFLYGKDVRGLHFNERMDKLRKFVKSITKTTRPDLTPVIVPDIFRLEQIHLIFERICYCPERPDGRSFLPRGVCIVKTVKDPWTVALSKSQGRKYFYNLSTRESKFEIPKDMIVNTIHIYGRGRMVSKYMIVKHSEKIPRKSLEIR</sequence>
<evidence type="ECO:0000259" key="11">
    <source>
        <dbReference type="PROSITE" id="PS50174"/>
    </source>
</evidence>
<evidence type="ECO:0000259" key="12">
    <source>
        <dbReference type="PROSITE" id="PS51613"/>
    </source>
</evidence>
<dbReference type="InterPro" id="IPR029063">
    <property type="entry name" value="SAM-dependent_MTases_sf"/>
</dbReference>
<dbReference type="EC" id="2.1.1.57" evidence="2 8"/>
<keyword evidence="14" id="KW-1185">Reference proteome</keyword>
<dbReference type="InterPro" id="IPR001202">
    <property type="entry name" value="WW_dom"/>
</dbReference>
<proteinExistence type="predicted"/>
<dbReference type="PROSITE" id="PS51613">
    <property type="entry name" value="SAM_MT_RRMJ"/>
    <property type="match status" value="1"/>
</dbReference>
<dbReference type="InterPro" id="IPR025816">
    <property type="entry name" value="RrmJ-type_MeTrfase"/>
</dbReference>
<dbReference type="Pfam" id="PF01728">
    <property type="entry name" value="FtsJ"/>
    <property type="match status" value="1"/>
</dbReference>
<dbReference type="InterPro" id="IPR000467">
    <property type="entry name" value="G_patch_dom"/>
</dbReference>
<evidence type="ECO:0000256" key="8">
    <source>
        <dbReference type="RuleBase" id="RU368012"/>
    </source>
</evidence>